<dbReference type="GO" id="GO:0005886">
    <property type="term" value="C:plasma membrane"/>
    <property type="evidence" value="ECO:0007669"/>
    <property type="project" value="UniProtKB-SubCell"/>
</dbReference>
<evidence type="ECO:0000256" key="6">
    <source>
        <dbReference type="ARBA" id="ARBA00023136"/>
    </source>
</evidence>
<dbReference type="InterPro" id="IPR032816">
    <property type="entry name" value="VTT_dom"/>
</dbReference>
<evidence type="ECO:0000259" key="8">
    <source>
        <dbReference type="Pfam" id="PF09335"/>
    </source>
</evidence>
<evidence type="ECO:0000256" key="2">
    <source>
        <dbReference type="ARBA" id="ARBA00010792"/>
    </source>
</evidence>
<dbReference type="RefSeq" id="WP_005771183.1">
    <property type="nucleotide sequence ID" value="NC_009727.1"/>
</dbReference>
<keyword evidence="4 7" id="KW-0812">Transmembrane</keyword>
<dbReference type="AlphaFoldDB" id="A9KCU1"/>
<comment type="similarity">
    <text evidence="2 7">Belongs to the DedA family.</text>
</comment>
<evidence type="ECO:0000313" key="9">
    <source>
        <dbReference type="EMBL" id="ABS77020.1"/>
    </source>
</evidence>
<evidence type="ECO:0000256" key="3">
    <source>
        <dbReference type="ARBA" id="ARBA00022475"/>
    </source>
</evidence>
<gene>
    <name evidence="9" type="ordered locus">CBUD_1543</name>
</gene>
<feature type="domain" description="VTT" evidence="8">
    <location>
        <begin position="34"/>
        <end position="159"/>
    </location>
</feature>
<feature type="transmembrane region" description="Helical" evidence="7">
    <location>
        <begin position="140"/>
        <end position="165"/>
    </location>
</feature>
<evidence type="ECO:0000256" key="5">
    <source>
        <dbReference type="ARBA" id="ARBA00022989"/>
    </source>
</evidence>
<feature type="transmembrane region" description="Helical" evidence="7">
    <location>
        <begin position="12"/>
        <end position="35"/>
    </location>
</feature>
<dbReference type="HOGENOM" id="CLU_044208_6_1_6"/>
<dbReference type="EMBL" id="CP000733">
    <property type="protein sequence ID" value="ABS77020.1"/>
    <property type="molecule type" value="Genomic_DNA"/>
</dbReference>
<dbReference type="PANTHER" id="PTHR30353:SF0">
    <property type="entry name" value="TRANSMEMBRANE PROTEIN"/>
    <property type="match status" value="1"/>
</dbReference>
<keyword evidence="6 7" id="KW-0472">Membrane</keyword>
<dbReference type="Pfam" id="PF09335">
    <property type="entry name" value="VTT_dom"/>
    <property type="match status" value="1"/>
</dbReference>
<proteinExistence type="inferred from homology"/>
<evidence type="ECO:0000256" key="1">
    <source>
        <dbReference type="ARBA" id="ARBA00004651"/>
    </source>
</evidence>
<keyword evidence="3 7" id="KW-1003">Cell membrane</keyword>
<evidence type="ECO:0000256" key="7">
    <source>
        <dbReference type="RuleBase" id="RU367016"/>
    </source>
</evidence>
<dbReference type="PANTHER" id="PTHR30353">
    <property type="entry name" value="INNER MEMBRANE PROTEIN DEDA-RELATED"/>
    <property type="match status" value="1"/>
</dbReference>
<feature type="transmembrane region" description="Helical" evidence="7">
    <location>
        <begin position="55"/>
        <end position="76"/>
    </location>
</feature>
<sequence length="202" mass="22750">MLNIDLIHLVTAIGYFGILLVVFLETGIFVCFFLPGDSLLFSAGLLASQGVFKIWILVPTTIAVAILGYFLAYWLGEKLGGWLLRRPDSIWFKKSYLIQAKKFYDKHGGKSLILGRLIPVVRTFVPIVAGMTRMEYYRYIIFNVVGAFVWGGGVTLVGYYFGYLIPDVGEYILLIVLFIILLSLLPGIWHAVKSRFFNPPSP</sequence>
<comment type="subcellular location">
    <subcellularLocation>
        <location evidence="1 7">Cell membrane</location>
        <topology evidence="1 7">Multi-pass membrane protein</topology>
    </subcellularLocation>
</comment>
<protein>
    <submittedName>
        <fullName evidence="9">DedA family protein</fullName>
    </submittedName>
</protein>
<evidence type="ECO:0000313" key="10">
    <source>
        <dbReference type="Proteomes" id="UP000008555"/>
    </source>
</evidence>
<accession>A9KCU1</accession>
<reference evidence="9 10" key="1">
    <citation type="journal article" date="2009" name="Infect. Immun.">
        <title>Comparative genomics reveal extensive transposon-mediated genomic plasticity and diversity among potential effector proteins within the genus Coxiella.</title>
        <authorList>
            <person name="Beare P.A."/>
            <person name="Unsworth N."/>
            <person name="Andoh M."/>
            <person name="Voth D.E."/>
            <person name="Omsland A."/>
            <person name="Gilk S.D."/>
            <person name="Williams K.P."/>
            <person name="Sobral B.W."/>
            <person name="Kupko J.J.III."/>
            <person name="Porcella S.F."/>
            <person name="Samuel J.E."/>
            <person name="Heinzen R.A."/>
        </authorList>
    </citation>
    <scope>NUCLEOTIDE SEQUENCE [LARGE SCALE GENOMIC DNA]</scope>
    <source>
        <strain evidence="9 10">Dugway 5J108-111</strain>
    </source>
</reference>
<organism evidence="9 10">
    <name type="scientific">Coxiella burnetii (strain Dugway 5J108-111)</name>
    <dbReference type="NCBI Taxonomy" id="434922"/>
    <lineage>
        <taxon>Bacteria</taxon>
        <taxon>Pseudomonadati</taxon>
        <taxon>Pseudomonadota</taxon>
        <taxon>Gammaproteobacteria</taxon>
        <taxon>Legionellales</taxon>
        <taxon>Coxiellaceae</taxon>
        <taxon>Coxiella</taxon>
    </lineage>
</organism>
<dbReference type="InterPro" id="IPR032818">
    <property type="entry name" value="DedA-like"/>
</dbReference>
<dbReference type="Proteomes" id="UP000008555">
    <property type="component" value="Chromosome"/>
</dbReference>
<name>A9KCU1_COXBN</name>
<keyword evidence="5 7" id="KW-1133">Transmembrane helix</keyword>
<dbReference type="KEGG" id="cbd:CBUD_1543"/>
<feature type="transmembrane region" description="Helical" evidence="7">
    <location>
        <begin position="171"/>
        <end position="192"/>
    </location>
</feature>
<evidence type="ECO:0000256" key="4">
    <source>
        <dbReference type="ARBA" id="ARBA00022692"/>
    </source>
</evidence>